<name>A0ABT1QMS2_9GAMM</name>
<dbReference type="EMBL" id="JANFQO010000003">
    <property type="protein sequence ID" value="MCQ4163840.1"/>
    <property type="molecule type" value="Genomic_DNA"/>
</dbReference>
<dbReference type="InterPro" id="IPR001789">
    <property type="entry name" value="Sig_transdc_resp-reg_receiver"/>
</dbReference>
<dbReference type="Gene3D" id="3.40.50.2300">
    <property type="match status" value="1"/>
</dbReference>
<dbReference type="PANTHER" id="PTHR37299">
    <property type="entry name" value="TRANSCRIPTIONAL REGULATOR-RELATED"/>
    <property type="match status" value="1"/>
</dbReference>
<feature type="domain" description="Response regulatory" evidence="3">
    <location>
        <begin position="2"/>
        <end position="115"/>
    </location>
</feature>
<dbReference type="InterPro" id="IPR011006">
    <property type="entry name" value="CheY-like_superfamily"/>
</dbReference>
<sequence length="252" mass="27256">MRAVVIDDEPLARAGVAARLREQADVQLVGEFGDGVSGLAGLRGLAPDLALVDVQMPQLSGIDMLAALEPAQRPLVILLTAYDSFAVRAFELGAIDYLLKPLDEERFAEALQRARRLLPLRRAPAVAPAAPADAYVQRLSVRLGRRNLIVPVQQLSWIEADGDYAVLHAGTQSWLLREALHKLAQRLDPAKFVRIHRSAIVRIEAVASLQPLSNRDAQLHLRDGSTVRASRTYIEDLLGALGGGHAAAGAKP</sequence>
<evidence type="ECO:0000256" key="1">
    <source>
        <dbReference type="ARBA" id="ARBA00023012"/>
    </source>
</evidence>
<dbReference type="Pfam" id="PF00072">
    <property type="entry name" value="Response_reg"/>
    <property type="match status" value="1"/>
</dbReference>
<feature type="domain" description="HTH LytTR-type" evidence="4">
    <location>
        <begin position="139"/>
        <end position="243"/>
    </location>
</feature>
<reference evidence="5" key="1">
    <citation type="submission" date="2022-07" db="EMBL/GenBank/DDBJ databases">
        <title>Tahibacter sp., a new gammaproteobacterium isolated from the silt sample collected at pig farm.</title>
        <authorList>
            <person name="Chen H."/>
        </authorList>
    </citation>
    <scope>NUCLEOTIDE SEQUENCE</scope>
    <source>
        <strain evidence="5">P2K</strain>
    </source>
</reference>
<dbReference type="PROSITE" id="PS50110">
    <property type="entry name" value="RESPONSE_REGULATORY"/>
    <property type="match status" value="1"/>
</dbReference>
<protein>
    <submittedName>
        <fullName evidence="5">LytTR family DNA-binding domain-containing protein</fullName>
    </submittedName>
</protein>
<dbReference type="Gene3D" id="2.40.50.1020">
    <property type="entry name" value="LytTr DNA-binding domain"/>
    <property type="match status" value="1"/>
</dbReference>
<keyword evidence="2" id="KW-0597">Phosphoprotein</keyword>
<dbReference type="SUPFAM" id="SSF52172">
    <property type="entry name" value="CheY-like"/>
    <property type="match status" value="1"/>
</dbReference>
<comment type="caution">
    <text evidence="5">The sequence shown here is derived from an EMBL/GenBank/DDBJ whole genome shotgun (WGS) entry which is preliminary data.</text>
</comment>
<keyword evidence="5" id="KW-0238">DNA-binding</keyword>
<dbReference type="InterPro" id="IPR007492">
    <property type="entry name" value="LytTR_DNA-bd_dom"/>
</dbReference>
<dbReference type="SMART" id="SM00448">
    <property type="entry name" value="REC"/>
    <property type="match status" value="1"/>
</dbReference>
<evidence type="ECO:0000313" key="6">
    <source>
        <dbReference type="Proteomes" id="UP001165498"/>
    </source>
</evidence>
<evidence type="ECO:0000256" key="2">
    <source>
        <dbReference type="PROSITE-ProRule" id="PRU00169"/>
    </source>
</evidence>
<keyword evidence="6" id="KW-1185">Reference proteome</keyword>
<dbReference type="PANTHER" id="PTHR37299:SF1">
    <property type="entry name" value="STAGE 0 SPORULATION PROTEIN A HOMOLOG"/>
    <property type="match status" value="1"/>
</dbReference>
<proteinExistence type="predicted"/>
<keyword evidence="1" id="KW-0902">Two-component regulatory system</keyword>
<dbReference type="SMART" id="SM00850">
    <property type="entry name" value="LytTR"/>
    <property type="match status" value="1"/>
</dbReference>
<organism evidence="5 6">
    <name type="scientific">Tahibacter harae</name>
    <dbReference type="NCBI Taxonomy" id="2963937"/>
    <lineage>
        <taxon>Bacteria</taxon>
        <taxon>Pseudomonadati</taxon>
        <taxon>Pseudomonadota</taxon>
        <taxon>Gammaproteobacteria</taxon>
        <taxon>Lysobacterales</taxon>
        <taxon>Rhodanobacteraceae</taxon>
        <taxon>Tahibacter</taxon>
    </lineage>
</organism>
<dbReference type="PROSITE" id="PS50930">
    <property type="entry name" value="HTH_LYTTR"/>
    <property type="match status" value="1"/>
</dbReference>
<feature type="modified residue" description="4-aspartylphosphate" evidence="2">
    <location>
        <position position="53"/>
    </location>
</feature>
<dbReference type="Pfam" id="PF04397">
    <property type="entry name" value="LytTR"/>
    <property type="match status" value="1"/>
</dbReference>
<evidence type="ECO:0000259" key="4">
    <source>
        <dbReference type="PROSITE" id="PS50930"/>
    </source>
</evidence>
<dbReference type="InterPro" id="IPR046947">
    <property type="entry name" value="LytR-like"/>
</dbReference>
<gene>
    <name evidence="5" type="ORF">NM961_03865</name>
</gene>
<dbReference type="GO" id="GO:0003677">
    <property type="term" value="F:DNA binding"/>
    <property type="evidence" value="ECO:0007669"/>
    <property type="project" value="UniProtKB-KW"/>
</dbReference>
<dbReference type="Proteomes" id="UP001165498">
    <property type="component" value="Unassembled WGS sequence"/>
</dbReference>
<dbReference type="RefSeq" id="WP_255911465.1">
    <property type="nucleotide sequence ID" value="NZ_JANFQO010000003.1"/>
</dbReference>
<evidence type="ECO:0000313" key="5">
    <source>
        <dbReference type="EMBL" id="MCQ4163840.1"/>
    </source>
</evidence>
<evidence type="ECO:0000259" key="3">
    <source>
        <dbReference type="PROSITE" id="PS50110"/>
    </source>
</evidence>
<accession>A0ABT1QMS2</accession>